<dbReference type="AlphaFoldDB" id="A0A0B8T6W4"/>
<comment type="caution">
    <text evidence="1">The sequence shown here is derived from an EMBL/GenBank/DDBJ whole genome shotgun (WGS) entry which is preliminary data.</text>
</comment>
<accession>A0A0B8T6W4</accession>
<dbReference type="EMBL" id="JJMU01000054">
    <property type="protein sequence ID" value="KGE13180.1"/>
    <property type="molecule type" value="Genomic_DNA"/>
</dbReference>
<organism evidence="1 2">
    <name type="scientific">Sphingobacterium deserti</name>
    <dbReference type="NCBI Taxonomy" id="1229276"/>
    <lineage>
        <taxon>Bacteria</taxon>
        <taxon>Pseudomonadati</taxon>
        <taxon>Bacteroidota</taxon>
        <taxon>Sphingobacteriia</taxon>
        <taxon>Sphingobacteriales</taxon>
        <taxon>Sphingobacteriaceae</taxon>
        <taxon>Sphingobacterium</taxon>
    </lineage>
</organism>
<name>A0A0B8T6W4_9SPHI</name>
<proteinExistence type="predicted"/>
<evidence type="ECO:0000313" key="2">
    <source>
        <dbReference type="Proteomes" id="UP000031802"/>
    </source>
</evidence>
<protein>
    <submittedName>
        <fullName evidence="1">Uncharacterized protein</fullName>
    </submittedName>
</protein>
<dbReference type="PATRIC" id="fig|1229276.3.peg.3118"/>
<reference evidence="1 2" key="2">
    <citation type="journal article" date="2015" name="PLoS ONE">
        <title>Whole-Genome Optical Mapping and Finished Genome Sequence of Sphingobacterium deserti sp. nov., a New Species Isolated from the Western Desert of China.</title>
        <authorList>
            <person name="Teng C."/>
            <person name="Zhou Z."/>
            <person name="Molnar I."/>
            <person name="Li X."/>
            <person name="Tang R."/>
            <person name="Chen M."/>
            <person name="Wang L."/>
            <person name="Su S."/>
            <person name="Zhang W."/>
            <person name="Lin M."/>
        </authorList>
    </citation>
    <scope>NUCLEOTIDE SEQUENCE [LARGE SCALE GENOMIC DNA]</scope>
    <source>
        <strain evidence="2">ACCC05744</strain>
    </source>
</reference>
<dbReference type="STRING" id="1229276.DI53_3016"/>
<keyword evidence="2" id="KW-1185">Reference proteome</keyword>
<dbReference type="Proteomes" id="UP000031802">
    <property type="component" value="Unassembled WGS sequence"/>
</dbReference>
<reference evidence="2" key="1">
    <citation type="submission" date="2014-04" db="EMBL/GenBank/DDBJ databases">
        <title>Whole-Genome optical mapping and complete genome sequence of Sphingobacterium deserti sp. nov., a new spaces isolated from desert in the west of China.</title>
        <authorList>
            <person name="Teng C."/>
            <person name="Zhou Z."/>
            <person name="Li X."/>
            <person name="Chen M."/>
            <person name="Lin M."/>
            <person name="Wang L."/>
            <person name="Su S."/>
            <person name="Zhang C."/>
            <person name="Zhang W."/>
        </authorList>
    </citation>
    <scope>NUCLEOTIDE SEQUENCE [LARGE SCALE GENOMIC DNA]</scope>
    <source>
        <strain evidence="2">ACCC05744</strain>
    </source>
</reference>
<gene>
    <name evidence="1" type="ORF">DI53_3016</name>
</gene>
<sequence length="35" mass="4343">MVRIFTNAKHVFSYHFYVDRLLYNEMTYILNDTLN</sequence>
<evidence type="ECO:0000313" key="1">
    <source>
        <dbReference type="EMBL" id="KGE13180.1"/>
    </source>
</evidence>